<gene>
    <name evidence="2" type="ORF">EHO51_18760</name>
</gene>
<keyword evidence="2" id="KW-0614">Plasmid</keyword>
<name>A0A3G8MAM9_9HYPH</name>
<feature type="transmembrane region" description="Helical" evidence="1">
    <location>
        <begin position="85"/>
        <end position="104"/>
    </location>
</feature>
<dbReference type="RefSeq" id="WP_124740374.1">
    <property type="nucleotide sequence ID" value="NZ_CP034087.1"/>
</dbReference>
<feature type="transmembrane region" description="Helical" evidence="1">
    <location>
        <begin position="12"/>
        <end position="31"/>
    </location>
</feature>
<evidence type="ECO:0000256" key="1">
    <source>
        <dbReference type="SAM" id="Phobius"/>
    </source>
</evidence>
<sequence length="141" mass="15401">MIATYLEAHRRLNHLLGFFFVSCAVGILLGIIHRNWWFAAAWLVAGSIGGVIRVSVSQSAVTPSTPQNHEFANELADQRAFTGKFLKFTSLLAATVLAAGFALGNPWWGNLLAAVITWFASMFGIPLLCAPRKNGERDIVE</sequence>
<protein>
    <submittedName>
        <fullName evidence="2">Uncharacterized protein</fullName>
    </submittedName>
</protein>
<keyword evidence="1" id="KW-1133">Transmembrane helix</keyword>
<keyword evidence="1" id="KW-0812">Transmembrane</keyword>
<evidence type="ECO:0000313" key="2">
    <source>
        <dbReference type="EMBL" id="AZG78866.1"/>
    </source>
</evidence>
<feature type="transmembrane region" description="Helical" evidence="1">
    <location>
        <begin position="110"/>
        <end position="129"/>
    </location>
</feature>
<dbReference type="KEGG" id="mros:EHO51_18760"/>
<organism evidence="2 3">
    <name type="scientific">Methylocystis rosea</name>
    <dbReference type="NCBI Taxonomy" id="173366"/>
    <lineage>
        <taxon>Bacteria</taxon>
        <taxon>Pseudomonadati</taxon>
        <taxon>Pseudomonadota</taxon>
        <taxon>Alphaproteobacteria</taxon>
        <taxon>Hyphomicrobiales</taxon>
        <taxon>Methylocystaceae</taxon>
        <taxon>Methylocystis</taxon>
    </lineage>
</organism>
<dbReference type="AlphaFoldDB" id="A0A3G8MAM9"/>
<dbReference type="EMBL" id="CP034087">
    <property type="protein sequence ID" value="AZG78866.1"/>
    <property type="molecule type" value="Genomic_DNA"/>
</dbReference>
<reference evidence="2 3" key="1">
    <citation type="submission" date="2018-11" db="EMBL/GenBank/DDBJ databases">
        <title>Genome squencing of methanotrophic bacteria isolated from alkaline groundwater in Korea.</title>
        <authorList>
            <person name="Nguyen L.N."/>
        </authorList>
    </citation>
    <scope>NUCLEOTIDE SEQUENCE [LARGE SCALE GENOMIC DNA]</scope>
    <source>
        <strain evidence="2 3">GW6</strain>
        <plasmid evidence="3">pgw6_1</plasmid>
    </source>
</reference>
<accession>A0A3G8MAM9</accession>
<keyword evidence="1" id="KW-0472">Membrane</keyword>
<dbReference type="Proteomes" id="UP000273982">
    <property type="component" value="Plasmid pGW6_1"/>
</dbReference>
<feature type="transmembrane region" description="Helical" evidence="1">
    <location>
        <begin position="37"/>
        <end position="56"/>
    </location>
</feature>
<geneLocation type="plasmid" evidence="3">
    <name>pgw6_1</name>
</geneLocation>
<proteinExistence type="predicted"/>
<evidence type="ECO:0000313" key="3">
    <source>
        <dbReference type="Proteomes" id="UP000273982"/>
    </source>
</evidence>